<proteinExistence type="predicted"/>
<organism evidence="2 3">
    <name type="scientific">Hypsizygus marmoreus</name>
    <name type="common">White beech mushroom</name>
    <name type="synonym">Agaricus marmoreus</name>
    <dbReference type="NCBI Taxonomy" id="39966"/>
    <lineage>
        <taxon>Eukaryota</taxon>
        <taxon>Fungi</taxon>
        <taxon>Dikarya</taxon>
        <taxon>Basidiomycota</taxon>
        <taxon>Agaricomycotina</taxon>
        <taxon>Agaricomycetes</taxon>
        <taxon>Agaricomycetidae</taxon>
        <taxon>Agaricales</taxon>
        <taxon>Tricholomatineae</taxon>
        <taxon>Lyophyllaceae</taxon>
        <taxon>Hypsizygus</taxon>
    </lineage>
</organism>
<dbReference type="STRING" id="39966.A0A369K4B9"/>
<feature type="compositionally biased region" description="Basic and acidic residues" evidence="1">
    <location>
        <begin position="571"/>
        <end position="583"/>
    </location>
</feature>
<keyword evidence="3" id="KW-1185">Reference proteome</keyword>
<evidence type="ECO:0000256" key="1">
    <source>
        <dbReference type="SAM" id="MobiDB-lite"/>
    </source>
</evidence>
<dbReference type="EMBL" id="LUEZ02000012">
    <property type="protein sequence ID" value="RDB28340.1"/>
    <property type="molecule type" value="Genomic_DNA"/>
</dbReference>
<dbReference type="AlphaFoldDB" id="A0A369K4B9"/>
<feature type="region of interest" description="Disordered" evidence="1">
    <location>
        <begin position="387"/>
        <end position="436"/>
    </location>
</feature>
<gene>
    <name evidence="2" type="ORF">Hypma_001346</name>
</gene>
<name>A0A369K4B9_HYPMA</name>
<protein>
    <submittedName>
        <fullName evidence="2">Uncharacterized protein</fullName>
    </submittedName>
</protein>
<feature type="compositionally biased region" description="Polar residues" evidence="1">
    <location>
        <begin position="585"/>
        <end position="594"/>
    </location>
</feature>
<feature type="compositionally biased region" description="Pro residues" evidence="1">
    <location>
        <begin position="503"/>
        <end position="514"/>
    </location>
</feature>
<evidence type="ECO:0000313" key="3">
    <source>
        <dbReference type="Proteomes" id="UP000076154"/>
    </source>
</evidence>
<reference evidence="2" key="1">
    <citation type="submission" date="2018-04" db="EMBL/GenBank/DDBJ databases">
        <title>Whole genome sequencing of Hypsizygus marmoreus.</title>
        <authorList>
            <person name="Choi I.-G."/>
            <person name="Min B."/>
            <person name="Kim J.-G."/>
            <person name="Kim S."/>
            <person name="Oh Y.-L."/>
            <person name="Kong W.-S."/>
            <person name="Park H."/>
            <person name="Jeong J."/>
            <person name="Song E.-S."/>
        </authorList>
    </citation>
    <scope>NUCLEOTIDE SEQUENCE [LARGE SCALE GENOMIC DNA]</scope>
    <source>
        <strain evidence="2">51987-8</strain>
    </source>
</reference>
<accession>A0A369K4B9</accession>
<feature type="region of interest" description="Disordered" evidence="1">
    <location>
        <begin position="494"/>
        <end position="595"/>
    </location>
</feature>
<sequence length="618" mass="67427">MPRTSKTEQYVFTNEQMEAIDNFFPELKGLVEKHDPMFKGHCAEVNQWKKDTAEAIMKGALFKDMPPCHSRDQWEKAIRRRFGNYIHNRLKKQAVTMQSKSNKTSERDVDIASKKVLQRAFLIFTGDYPACQLFANDNESAIQVAAKAISNGRPSYAGGAAYQMALADLWSKADQELWEAKAKALAEDISVNQEEFPALMSKALRELCGRGALGSTIMALLYAYRCDDNGLEYGTIYTGYDGVTKSEIQEELGDHEAVTEMWYKHAQRLIPCMSPKSSITIPHSCDGVPIFPDVDVMTCGISMAVEVIKDYFTTLWGEASTIPWARIVETPTSFYDTDTFQLPAPLQNPTLLNAVEVCLLVDFFTTQTKKGAPFQFRLVNDLSSSAATTSTTRNSVPSTPTPPLTNDRLDNTSGTSKPPSTAHLPPKSVTPANSAAPPTTLGVLPIASAPITPIPDSASLIPFSTSLDARDPMITSANTGHVLARFSTPESNISATLQSMPSPLTPQPLVPPEPIQTSQSSDAEGAKGEMARVSAGGRGHRGRGRGGRGHGKVAVQQSHEAESSELGTQTDVRRSSRKCKEPDSSEITRSTPPSKRNCALSRIIYNNTVVNLSGSVEW</sequence>
<dbReference type="OrthoDB" id="3063186at2759"/>
<feature type="compositionally biased region" description="Basic residues" evidence="1">
    <location>
        <begin position="538"/>
        <end position="551"/>
    </location>
</feature>
<evidence type="ECO:0000313" key="2">
    <source>
        <dbReference type="EMBL" id="RDB28340.1"/>
    </source>
</evidence>
<comment type="caution">
    <text evidence="2">The sequence shown here is derived from an EMBL/GenBank/DDBJ whole genome shotgun (WGS) entry which is preliminary data.</text>
</comment>
<dbReference type="Proteomes" id="UP000076154">
    <property type="component" value="Unassembled WGS sequence"/>
</dbReference>
<dbReference type="InParanoid" id="A0A369K4B9"/>